<evidence type="ECO:0000256" key="1">
    <source>
        <dbReference type="ARBA" id="ARBA00022679"/>
    </source>
</evidence>
<dbReference type="Gene3D" id="3.40.50.2000">
    <property type="entry name" value="Glycogen Phosphorylase B"/>
    <property type="match status" value="4"/>
</dbReference>
<proteinExistence type="predicted"/>
<dbReference type="CDD" id="cd03809">
    <property type="entry name" value="GT4_MtfB-like"/>
    <property type="match status" value="1"/>
</dbReference>
<dbReference type="GO" id="GO:0016740">
    <property type="term" value="F:transferase activity"/>
    <property type="evidence" value="ECO:0007669"/>
    <property type="project" value="UniProtKB-KW"/>
</dbReference>
<protein>
    <submittedName>
        <fullName evidence="5">Glycosyl transferase family 1</fullName>
    </submittedName>
</protein>
<organism evidence="5 6">
    <name type="scientific">Algimonas porphyrae</name>
    <dbReference type="NCBI Taxonomy" id="1128113"/>
    <lineage>
        <taxon>Bacteria</taxon>
        <taxon>Pseudomonadati</taxon>
        <taxon>Pseudomonadota</taxon>
        <taxon>Alphaproteobacteria</taxon>
        <taxon>Maricaulales</taxon>
        <taxon>Robiginitomaculaceae</taxon>
        <taxon>Algimonas</taxon>
    </lineage>
</organism>
<feature type="domain" description="Glycosyltransferase subfamily 4-like N-terminal" evidence="4">
    <location>
        <begin position="478"/>
        <end position="616"/>
    </location>
</feature>
<dbReference type="Pfam" id="PF13439">
    <property type="entry name" value="Glyco_transf_4"/>
    <property type="match status" value="1"/>
</dbReference>
<comment type="caution">
    <text evidence="5">The sequence shown here is derived from an EMBL/GenBank/DDBJ whole genome shotgun (WGS) entry which is preliminary data.</text>
</comment>
<dbReference type="RefSeq" id="WP_284371757.1">
    <property type="nucleotide sequence ID" value="NZ_BSNJ01000003.1"/>
</dbReference>
<sequence length="995" mass="108642">MTSVRMPYKTGPRPRIWIDGQCFQSASRLRGIGRAILETLTFLRSNHPHLDLHLSLNASHAEEAQTARHLLTPILGADRIHIWEGLVLKPESQGGYTDQQRASEAVLGHHIRSLAPDLIWSPSVFEGGHNRYVSLLAPKATGVPSVVTFHDAIPWRFQDRYLGDPVSRACYARHLDALAQYDLAFAVSPFSESELRDIHPGLPVINVSSGLSRGFQEIVDGLQPERAPQKGNETELLYVGGLDWRKNVRAILQAMGLLKDRGRSGIRLRLVGDQPGGDVEQLVALARELGIGDALDFTGFCTDAELIRAYQACDIAIQPSIMEGFGLTALEAMRAGAPLIAARAGALPGVVGDAALLFDPYDAVALADHIEAVIDDPALGRRLRRMGRQRCNLFDWEVTADRVARGFEGLVRPTRNTPRPVAEQRAISAALMPPIDRAVIPPARLSVHMAAAEVPSSLPTGRILFDVTSTFYNDYGTGIQRVVTRIARQLLENHPNVQLVVCDSDVGLEAARMDAKGRFRTERKLTRKIVYPQVGDTLILLDSSWIWYKSFETVLADARLRGAVVISGLHDLVPVAYPAYCDDGMPINFQKWLRAALRYSDAFICVSKATAEALHDLLSGTDFPRPMKIGHFRLGSDSLGPASLASGNPASGSARGEGMHDGPHDPDHFLVVGTLEPRKGHSDILAAFERLWASGADLRLTFVGRPGWGTTGLQAELTALAARDPRFDWISDADDTRLARAYADAGTVIAASHAEGFGLPLVEGGRAGCGVIARDIPVFREVAPGGTRFFDTVDTLMDQVLAAQADPTPPAKTDPPISWAESTALLMEKIRTDDYAQSYRPMDPEPFVPDTDTGVDRMKGPINPALMDISLSTIPTRIDSPLPGYYRFVVRVSNDGPEPLYSKGRLTGEDSVHLSYITLDHDGHERAIEAARAKIPYGLPRGQSTVMAIDLPDHLVENPAIMVQFSLVQEGRAWWPYLAQLDRDAHGIPAKGTTD</sequence>
<evidence type="ECO:0000259" key="3">
    <source>
        <dbReference type="Pfam" id="PF00534"/>
    </source>
</evidence>
<evidence type="ECO:0000259" key="4">
    <source>
        <dbReference type="Pfam" id="PF13439"/>
    </source>
</evidence>
<gene>
    <name evidence="5" type="ORF">GCM10007854_17900</name>
</gene>
<dbReference type="InterPro" id="IPR028098">
    <property type="entry name" value="Glyco_trans_4-like_N"/>
</dbReference>
<dbReference type="PANTHER" id="PTHR46401">
    <property type="entry name" value="GLYCOSYLTRANSFERASE WBBK-RELATED"/>
    <property type="match status" value="1"/>
</dbReference>
<keyword evidence="6" id="KW-1185">Reference proteome</keyword>
<dbReference type="Pfam" id="PF00534">
    <property type="entry name" value="Glycos_transf_1"/>
    <property type="match status" value="2"/>
</dbReference>
<dbReference type="EMBL" id="BSNJ01000003">
    <property type="protein sequence ID" value="GLQ20835.1"/>
    <property type="molecule type" value="Genomic_DNA"/>
</dbReference>
<feature type="region of interest" description="Disordered" evidence="2">
    <location>
        <begin position="645"/>
        <end position="665"/>
    </location>
</feature>
<dbReference type="PANTHER" id="PTHR46401:SF2">
    <property type="entry name" value="GLYCOSYLTRANSFERASE WBBK-RELATED"/>
    <property type="match status" value="1"/>
</dbReference>
<name>A0ABQ5UZW8_9PROT</name>
<keyword evidence="1 5" id="KW-0808">Transferase</keyword>
<accession>A0ABQ5UZW8</accession>
<evidence type="ECO:0000313" key="5">
    <source>
        <dbReference type="EMBL" id="GLQ20835.1"/>
    </source>
</evidence>
<dbReference type="Proteomes" id="UP001161390">
    <property type="component" value="Unassembled WGS sequence"/>
</dbReference>
<reference evidence="5" key="2">
    <citation type="submission" date="2023-01" db="EMBL/GenBank/DDBJ databases">
        <title>Draft genome sequence of Algimonas porphyrae strain NBRC 108216.</title>
        <authorList>
            <person name="Sun Q."/>
            <person name="Mori K."/>
        </authorList>
    </citation>
    <scope>NUCLEOTIDE SEQUENCE</scope>
    <source>
        <strain evidence="5">NBRC 108216</strain>
    </source>
</reference>
<evidence type="ECO:0000256" key="2">
    <source>
        <dbReference type="SAM" id="MobiDB-lite"/>
    </source>
</evidence>
<reference evidence="5" key="1">
    <citation type="journal article" date="2014" name="Int. J. Syst. Evol. Microbiol.">
        <title>Complete genome of a new Firmicutes species belonging to the dominant human colonic microbiota ('Ruminococcus bicirculans') reveals two chromosomes and a selective capacity to utilize plant glucans.</title>
        <authorList>
            <consortium name="NISC Comparative Sequencing Program"/>
            <person name="Wegmann U."/>
            <person name="Louis P."/>
            <person name="Goesmann A."/>
            <person name="Henrissat B."/>
            <person name="Duncan S.H."/>
            <person name="Flint H.J."/>
        </authorList>
    </citation>
    <scope>NUCLEOTIDE SEQUENCE</scope>
    <source>
        <strain evidence="5">NBRC 108216</strain>
    </source>
</reference>
<dbReference type="SUPFAM" id="SSF53756">
    <property type="entry name" value="UDP-Glycosyltransferase/glycogen phosphorylase"/>
    <property type="match status" value="2"/>
</dbReference>
<dbReference type="InterPro" id="IPR001296">
    <property type="entry name" value="Glyco_trans_1"/>
</dbReference>
<feature type="domain" description="Glycosyl transferase family 1" evidence="3">
    <location>
        <begin position="228"/>
        <end position="389"/>
    </location>
</feature>
<feature type="domain" description="Glycosyl transferase family 1" evidence="3">
    <location>
        <begin position="664"/>
        <end position="783"/>
    </location>
</feature>
<evidence type="ECO:0000313" key="6">
    <source>
        <dbReference type="Proteomes" id="UP001161390"/>
    </source>
</evidence>